<dbReference type="SMART" id="SM00015">
    <property type="entry name" value="IQ"/>
    <property type="match status" value="3"/>
</dbReference>
<dbReference type="GO" id="GO:0005516">
    <property type="term" value="F:calmodulin binding"/>
    <property type="evidence" value="ECO:0007669"/>
    <property type="project" value="TreeGrafter"/>
</dbReference>
<feature type="compositionally biased region" description="Low complexity" evidence="1">
    <location>
        <begin position="215"/>
        <end position="224"/>
    </location>
</feature>
<comment type="caution">
    <text evidence="3">The sequence shown here is derived from an EMBL/GenBank/DDBJ whole genome shotgun (WGS) entry which is preliminary data.</text>
</comment>
<evidence type="ECO:0000313" key="4">
    <source>
        <dbReference type="Proteomes" id="UP001328107"/>
    </source>
</evidence>
<sequence length="232" mass="26499">QAAKQTTSTMDNRAAIDRERYRIPEGLRPLLEAIARESIRLQPADVVGFAQLFIDELQHHRRSNPSVDILTDPVAYEMFRSDLHRKEAEGTRRSHSRENSPLDAAATKIQAVFRGHNVRNHLGKVKEGMTRTASSEKMQMDHKKDQKRHSVGGHAIEFDNPEDRAATKIQSEIRGFLARKHVEKMKKEDNQAATKIQSHIRGYLTRKHLEEQGLSPSRSQSSLKSNEEVDKH</sequence>
<feature type="region of interest" description="Disordered" evidence="1">
    <location>
        <begin position="83"/>
        <end position="104"/>
    </location>
</feature>
<feature type="domain" description="RIIa" evidence="2">
    <location>
        <begin position="25"/>
        <end position="62"/>
    </location>
</feature>
<feature type="non-terminal residue" evidence="3">
    <location>
        <position position="1"/>
    </location>
</feature>
<dbReference type="PROSITE" id="PS50096">
    <property type="entry name" value="IQ"/>
    <property type="match status" value="3"/>
</dbReference>
<dbReference type="AlphaFoldDB" id="A0AAN5IG97"/>
<dbReference type="Pfam" id="PF00612">
    <property type="entry name" value="IQ"/>
    <property type="match status" value="3"/>
</dbReference>
<protein>
    <recommendedName>
        <fullName evidence="2">RIIa domain-containing protein</fullName>
    </recommendedName>
</protein>
<dbReference type="PANTHER" id="PTHR10699:SF11">
    <property type="entry name" value="IGLOO, ISOFORM A"/>
    <property type="match status" value="1"/>
</dbReference>
<dbReference type="InterPro" id="IPR000048">
    <property type="entry name" value="IQ_motif_EF-hand-BS"/>
</dbReference>
<dbReference type="EMBL" id="BTRK01000006">
    <property type="protein sequence ID" value="GMR62476.1"/>
    <property type="molecule type" value="Genomic_DNA"/>
</dbReference>
<dbReference type="InterPro" id="IPR027417">
    <property type="entry name" value="P-loop_NTPase"/>
</dbReference>
<dbReference type="PANTHER" id="PTHR10699">
    <property type="entry name" value="NEUROMODULIN"/>
    <property type="match status" value="1"/>
</dbReference>
<organism evidence="3 4">
    <name type="scientific">Pristionchus mayeri</name>
    <dbReference type="NCBI Taxonomy" id="1317129"/>
    <lineage>
        <taxon>Eukaryota</taxon>
        <taxon>Metazoa</taxon>
        <taxon>Ecdysozoa</taxon>
        <taxon>Nematoda</taxon>
        <taxon>Chromadorea</taxon>
        <taxon>Rhabditida</taxon>
        <taxon>Rhabditina</taxon>
        <taxon>Diplogasteromorpha</taxon>
        <taxon>Diplogasteroidea</taxon>
        <taxon>Neodiplogasteridae</taxon>
        <taxon>Pristionchus</taxon>
    </lineage>
</organism>
<dbReference type="CDD" id="cd23767">
    <property type="entry name" value="IQCD"/>
    <property type="match status" value="2"/>
</dbReference>
<dbReference type="Gene3D" id="1.20.5.190">
    <property type="match status" value="2"/>
</dbReference>
<feature type="region of interest" description="Disordered" evidence="1">
    <location>
        <begin position="128"/>
        <end position="164"/>
    </location>
</feature>
<feature type="region of interest" description="Disordered" evidence="1">
    <location>
        <begin position="185"/>
        <end position="232"/>
    </location>
</feature>
<accession>A0AAN5IG97</accession>
<dbReference type="Gene3D" id="1.20.890.10">
    <property type="entry name" value="cAMP-dependent protein kinase regulatory subunit, dimerization-anchoring domain"/>
    <property type="match status" value="1"/>
</dbReference>
<dbReference type="Proteomes" id="UP001328107">
    <property type="component" value="Unassembled WGS sequence"/>
</dbReference>
<gene>
    <name evidence="3" type="ORF">PMAYCL1PPCAC_32671</name>
</gene>
<keyword evidence="4" id="KW-1185">Reference proteome</keyword>
<dbReference type="CDD" id="cd12100">
    <property type="entry name" value="DD_CABYR_SP17"/>
    <property type="match status" value="1"/>
</dbReference>
<evidence type="ECO:0000313" key="3">
    <source>
        <dbReference type="EMBL" id="GMR62476.1"/>
    </source>
</evidence>
<dbReference type="InterPro" id="IPR047579">
    <property type="entry name" value="DD_CABYR_SP17"/>
</dbReference>
<dbReference type="FunFam" id="1.20.5.190:FF:000068">
    <property type="entry name" value="Tubulin glycylase 3E"/>
    <property type="match status" value="1"/>
</dbReference>
<dbReference type="SUPFAM" id="SSF52540">
    <property type="entry name" value="P-loop containing nucleoside triphosphate hydrolases"/>
    <property type="match status" value="1"/>
</dbReference>
<feature type="compositionally biased region" description="Basic and acidic residues" evidence="1">
    <location>
        <begin position="83"/>
        <end position="100"/>
    </location>
</feature>
<reference evidence="4" key="1">
    <citation type="submission" date="2022-10" db="EMBL/GenBank/DDBJ databases">
        <title>Genome assembly of Pristionchus species.</title>
        <authorList>
            <person name="Yoshida K."/>
            <person name="Sommer R.J."/>
        </authorList>
    </citation>
    <scope>NUCLEOTIDE SEQUENCE [LARGE SCALE GENOMIC DNA]</scope>
    <source>
        <strain evidence="4">RS5460</strain>
    </source>
</reference>
<dbReference type="SUPFAM" id="SSF47391">
    <property type="entry name" value="Dimerization-anchoring domain of cAMP-dependent PK regulatory subunit"/>
    <property type="match status" value="1"/>
</dbReference>
<proteinExistence type="predicted"/>
<evidence type="ECO:0000256" key="1">
    <source>
        <dbReference type="SAM" id="MobiDB-lite"/>
    </source>
</evidence>
<name>A0AAN5IG97_9BILA</name>
<dbReference type="SMART" id="SM00394">
    <property type="entry name" value="RIIa"/>
    <property type="match status" value="1"/>
</dbReference>
<evidence type="ECO:0000259" key="2">
    <source>
        <dbReference type="SMART" id="SM00394"/>
    </source>
</evidence>
<dbReference type="InterPro" id="IPR003117">
    <property type="entry name" value="cAMP_dep_PK_reg_su_I/II_a/b"/>
</dbReference>